<proteinExistence type="predicted"/>
<organism evidence="9 10">
    <name type="scientific">Tanacetum coccineum</name>
    <dbReference type="NCBI Taxonomy" id="301880"/>
    <lineage>
        <taxon>Eukaryota</taxon>
        <taxon>Viridiplantae</taxon>
        <taxon>Streptophyta</taxon>
        <taxon>Embryophyta</taxon>
        <taxon>Tracheophyta</taxon>
        <taxon>Spermatophyta</taxon>
        <taxon>Magnoliopsida</taxon>
        <taxon>eudicotyledons</taxon>
        <taxon>Gunneridae</taxon>
        <taxon>Pentapetalae</taxon>
        <taxon>asterids</taxon>
        <taxon>campanulids</taxon>
        <taxon>Asterales</taxon>
        <taxon>Asteraceae</taxon>
        <taxon>Asteroideae</taxon>
        <taxon>Anthemideae</taxon>
        <taxon>Anthemidinae</taxon>
        <taxon>Tanacetum</taxon>
    </lineage>
</organism>
<feature type="domain" description="Reverse transcriptase RNase H-like" evidence="8">
    <location>
        <begin position="10"/>
        <end position="97"/>
    </location>
</feature>
<dbReference type="InterPro" id="IPR041373">
    <property type="entry name" value="RT_RNaseH"/>
</dbReference>
<dbReference type="PANTHER" id="PTHR48475">
    <property type="entry name" value="RIBONUCLEASE H"/>
    <property type="match status" value="1"/>
</dbReference>
<evidence type="ECO:0000256" key="2">
    <source>
        <dbReference type="ARBA" id="ARBA00022695"/>
    </source>
</evidence>
<sequence>MLCLRQRNETISSVLLVEREGVQIPVSYVSRPLQGMEICYTPIAKMVQILIHTTRSLRTIFRKHKVNVVTDGPMEEILKLSKKEGRLAKWAAEIRTYDISYIPRKEAEGSVVKKFSGQGEQVQETLDENEGGTLNPNKELQAKSTPTPRAWRLYLGKETIEEGSGVGIILVSPEEKMHSYAIRLKFNASNHVMDCKALLAGIESRYKRLVPNHTPPKNPEPKSRSVNMVGNYKARIPQPGSIGSYATGLKGEAIRPRAGDMTHDPLDG</sequence>
<evidence type="ECO:0000256" key="7">
    <source>
        <dbReference type="SAM" id="MobiDB-lite"/>
    </source>
</evidence>
<keyword evidence="1" id="KW-0808">Transferase</keyword>
<feature type="region of interest" description="Disordered" evidence="7">
    <location>
        <begin position="125"/>
        <end position="145"/>
    </location>
</feature>
<evidence type="ECO:0000256" key="1">
    <source>
        <dbReference type="ARBA" id="ARBA00022679"/>
    </source>
</evidence>
<keyword evidence="4" id="KW-0255">Endonuclease</keyword>
<dbReference type="Proteomes" id="UP001151760">
    <property type="component" value="Unassembled WGS sequence"/>
</dbReference>
<comment type="caution">
    <text evidence="9">The sequence shown here is derived from an EMBL/GenBank/DDBJ whole genome shotgun (WGS) entry which is preliminary data.</text>
</comment>
<reference evidence="9" key="1">
    <citation type="journal article" date="2022" name="Int. J. Mol. Sci.">
        <title>Draft Genome of Tanacetum Coccineum: Genomic Comparison of Closely Related Tanacetum-Family Plants.</title>
        <authorList>
            <person name="Yamashiro T."/>
            <person name="Shiraishi A."/>
            <person name="Nakayama K."/>
            <person name="Satake H."/>
        </authorList>
    </citation>
    <scope>NUCLEOTIDE SEQUENCE</scope>
</reference>
<keyword evidence="2" id="KW-0548">Nucleotidyltransferase</keyword>
<evidence type="ECO:0000313" key="9">
    <source>
        <dbReference type="EMBL" id="GJT64376.1"/>
    </source>
</evidence>
<gene>
    <name evidence="9" type="ORF">Tco_1015856</name>
</gene>
<dbReference type="Pfam" id="PF17917">
    <property type="entry name" value="RT_RNaseH"/>
    <property type="match status" value="1"/>
</dbReference>
<evidence type="ECO:0000256" key="4">
    <source>
        <dbReference type="ARBA" id="ARBA00022759"/>
    </source>
</evidence>
<dbReference type="EMBL" id="BQNB010017539">
    <property type="protein sequence ID" value="GJT64376.1"/>
    <property type="molecule type" value="Genomic_DNA"/>
</dbReference>
<dbReference type="PANTHER" id="PTHR48475:SF2">
    <property type="entry name" value="RIBONUCLEASE H"/>
    <property type="match status" value="1"/>
</dbReference>
<evidence type="ECO:0000313" key="10">
    <source>
        <dbReference type="Proteomes" id="UP001151760"/>
    </source>
</evidence>
<evidence type="ECO:0000259" key="8">
    <source>
        <dbReference type="Pfam" id="PF17917"/>
    </source>
</evidence>
<accession>A0ABQ5FM10</accession>
<name>A0ABQ5FM10_9ASTR</name>
<dbReference type="InterPro" id="IPR043502">
    <property type="entry name" value="DNA/RNA_pol_sf"/>
</dbReference>
<dbReference type="GO" id="GO:0003964">
    <property type="term" value="F:RNA-directed DNA polymerase activity"/>
    <property type="evidence" value="ECO:0007669"/>
    <property type="project" value="UniProtKB-KW"/>
</dbReference>
<keyword evidence="5" id="KW-0378">Hydrolase</keyword>
<keyword evidence="10" id="KW-1185">Reference proteome</keyword>
<keyword evidence="3" id="KW-0540">Nuclease</keyword>
<protein>
    <submittedName>
        <fullName evidence="9">Reverse transcriptase domain-containing protein</fullName>
    </submittedName>
</protein>
<keyword evidence="6 9" id="KW-0695">RNA-directed DNA polymerase</keyword>
<reference evidence="9" key="2">
    <citation type="submission" date="2022-01" db="EMBL/GenBank/DDBJ databases">
        <authorList>
            <person name="Yamashiro T."/>
            <person name="Shiraishi A."/>
            <person name="Satake H."/>
            <person name="Nakayama K."/>
        </authorList>
    </citation>
    <scope>NUCLEOTIDE SEQUENCE</scope>
</reference>
<dbReference type="SUPFAM" id="SSF56672">
    <property type="entry name" value="DNA/RNA polymerases"/>
    <property type="match status" value="1"/>
</dbReference>
<evidence type="ECO:0000256" key="6">
    <source>
        <dbReference type="ARBA" id="ARBA00022918"/>
    </source>
</evidence>
<evidence type="ECO:0000256" key="3">
    <source>
        <dbReference type="ARBA" id="ARBA00022722"/>
    </source>
</evidence>
<evidence type="ECO:0000256" key="5">
    <source>
        <dbReference type="ARBA" id="ARBA00022801"/>
    </source>
</evidence>
<feature type="compositionally biased region" description="Polar residues" evidence="7">
    <location>
        <begin position="132"/>
        <end position="145"/>
    </location>
</feature>